<reference evidence="3 4" key="1">
    <citation type="submission" date="2020-02" db="EMBL/GenBank/DDBJ databases">
        <title>Comparative genomics of sulfur disproportionating microorganisms.</title>
        <authorList>
            <person name="Ward L.M."/>
            <person name="Bertran E."/>
            <person name="Johnston D.T."/>
        </authorList>
    </citation>
    <scope>NUCLEOTIDE SEQUENCE [LARGE SCALE GENOMIC DNA]</scope>
    <source>
        <strain evidence="3 4">DSM 100025</strain>
    </source>
</reference>
<accession>A0A6N9TMI4</accession>
<proteinExistence type="predicted"/>
<dbReference type="AlphaFoldDB" id="A0A6N9TMI4"/>
<comment type="caution">
    <text evidence="3">The sequence shown here is derived from an EMBL/GenBank/DDBJ whole genome shotgun (WGS) entry which is preliminary data.</text>
</comment>
<dbReference type="Pfam" id="PF25023">
    <property type="entry name" value="TEN_YD-shell"/>
    <property type="match status" value="1"/>
</dbReference>
<feature type="domain" description="Teneurin-like YD-shell" evidence="2">
    <location>
        <begin position="61"/>
        <end position="300"/>
    </location>
</feature>
<dbReference type="InterPro" id="IPR050708">
    <property type="entry name" value="T6SS_VgrG/RHS"/>
</dbReference>
<name>A0A6N9TMI4_DISTH</name>
<dbReference type="PANTHER" id="PTHR32305">
    <property type="match status" value="1"/>
</dbReference>
<organism evidence="3 4">
    <name type="scientific">Dissulfurirhabdus thermomarina</name>
    <dbReference type="NCBI Taxonomy" id="1765737"/>
    <lineage>
        <taxon>Bacteria</taxon>
        <taxon>Deltaproteobacteria</taxon>
        <taxon>Dissulfurirhabdaceae</taxon>
        <taxon>Dissulfurirhabdus</taxon>
    </lineage>
</organism>
<dbReference type="InterPro" id="IPR056823">
    <property type="entry name" value="TEN-like_YD-shell"/>
</dbReference>
<evidence type="ECO:0000313" key="4">
    <source>
        <dbReference type="Proteomes" id="UP000469346"/>
    </source>
</evidence>
<dbReference type="Proteomes" id="UP000469346">
    <property type="component" value="Unassembled WGS sequence"/>
</dbReference>
<dbReference type="RefSeq" id="WP_163298400.1">
    <property type="nucleotide sequence ID" value="NZ_JAAGRR010000043.1"/>
</dbReference>
<evidence type="ECO:0000313" key="3">
    <source>
        <dbReference type="EMBL" id="NDY42258.1"/>
    </source>
</evidence>
<protein>
    <recommendedName>
        <fullName evidence="2">Teneurin-like YD-shell domain-containing protein</fullName>
    </recommendedName>
</protein>
<gene>
    <name evidence="3" type="ORF">G3N55_05300</name>
</gene>
<dbReference type="PANTHER" id="PTHR32305:SF15">
    <property type="entry name" value="PROTEIN RHSA-RELATED"/>
    <property type="match status" value="1"/>
</dbReference>
<keyword evidence="4" id="KW-1185">Reference proteome</keyword>
<dbReference type="Gene3D" id="2.180.10.10">
    <property type="entry name" value="RHS repeat-associated core"/>
    <property type="match status" value="1"/>
</dbReference>
<evidence type="ECO:0000256" key="1">
    <source>
        <dbReference type="ARBA" id="ARBA00022737"/>
    </source>
</evidence>
<dbReference type="EMBL" id="JAAGRR010000043">
    <property type="protein sequence ID" value="NDY42258.1"/>
    <property type="molecule type" value="Genomic_DNA"/>
</dbReference>
<keyword evidence="1" id="KW-0677">Repeat</keyword>
<dbReference type="InterPro" id="IPR022385">
    <property type="entry name" value="Rhs_assc_core"/>
</dbReference>
<dbReference type="NCBIfam" id="TIGR03696">
    <property type="entry name" value="Rhs_assc_core"/>
    <property type="match status" value="1"/>
</dbReference>
<sequence>MTGYAAGLPEGLVYPGGTTRELAYDALGRPRAIEVRDPGGNLLLREAYGRTPAGLVTARETERGPHAYTYDPNARLSSATGPVLPGEAYTYDRSGNRLTAADVAGAWVYDADDRLLETPLLRLSYDASGRTVRRVSAGRELRFAYGPAGRLSRVMSGNGTEVARYGYDPFGRRVWKEVSGRRVFFFYGAEGLLGEYAANGSEIRGYGWWPGSAYGTIPLYLREGGAYHFIQADQLGTPRMLVDATGAVTWRAEYEAFGRAQIEIEVIENNLRFPGQYYDEETGLHYNWHRYYDPSTGRYLILVMLLILEPET</sequence>
<evidence type="ECO:0000259" key="2">
    <source>
        <dbReference type="Pfam" id="PF25023"/>
    </source>
</evidence>